<sequence length="79" mass="8722">MNEVKINVKLIGVEEATAKAERYVELLKEAKTLADELASVEFEIGIKQATDSSQESIIPLDEKSITKSSDLLTRSLKTL</sequence>
<evidence type="ECO:0000313" key="2">
    <source>
        <dbReference type="EMBL" id="MDT2637935.1"/>
    </source>
</evidence>
<reference evidence="2 4" key="1">
    <citation type="submission" date="2023-03" db="EMBL/GenBank/DDBJ databases">
        <authorList>
            <person name="Shen W."/>
            <person name="Cai J."/>
        </authorList>
    </citation>
    <scope>NUCLEOTIDE SEQUENCE</scope>
    <source>
        <strain evidence="2">P55-2</strain>
        <strain evidence="1 4">P72-2</strain>
    </source>
</reference>
<dbReference type="EMBL" id="JARPYT010000016">
    <property type="protein sequence ID" value="MDT2637935.1"/>
    <property type="molecule type" value="Genomic_DNA"/>
</dbReference>
<dbReference type="RefSeq" id="WP_311924833.1">
    <property type="nucleotide sequence ID" value="NZ_JARPYR010000021.1"/>
</dbReference>
<dbReference type="EMBL" id="JARPYR010000021">
    <property type="protein sequence ID" value="MDT2597404.1"/>
    <property type="molecule type" value="Genomic_DNA"/>
</dbReference>
<comment type="caution">
    <text evidence="2">The sequence shown here is derived from an EMBL/GenBank/DDBJ whole genome shotgun (WGS) entry which is preliminary data.</text>
</comment>
<dbReference type="Proteomes" id="UP001256547">
    <property type="component" value="Unassembled WGS sequence"/>
</dbReference>
<proteinExistence type="predicted"/>
<dbReference type="AlphaFoldDB" id="A0AAW8TLI4"/>
<accession>A0AAW8TLI4</accession>
<dbReference type="Proteomes" id="UP001245561">
    <property type="component" value="Unassembled WGS sequence"/>
</dbReference>
<gene>
    <name evidence="2" type="ORF">P7D36_10565</name>
    <name evidence="1" type="ORF">P7D39_10370</name>
</gene>
<name>A0AAW8TLI4_9ENTE</name>
<keyword evidence="4" id="KW-1185">Reference proteome</keyword>
<evidence type="ECO:0000313" key="3">
    <source>
        <dbReference type="Proteomes" id="UP001245561"/>
    </source>
</evidence>
<evidence type="ECO:0000313" key="4">
    <source>
        <dbReference type="Proteomes" id="UP001256547"/>
    </source>
</evidence>
<evidence type="ECO:0000313" key="1">
    <source>
        <dbReference type="EMBL" id="MDT2597404.1"/>
    </source>
</evidence>
<organism evidence="2 3">
    <name type="scientific">Enterococcus dongliensis</name>
    <dbReference type="NCBI Taxonomy" id="2559925"/>
    <lineage>
        <taxon>Bacteria</taxon>
        <taxon>Bacillati</taxon>
        <taxon>Bacillota</taxon>
        <taxon>Bacilli</taxon>
        <taxon>Lactobacillales</taxon>
        <taxon>Enterococcaceae</taxon>
        <taxon>Enterococcus</taxon>
    </lineage>
</organism>
<protein>
    <submittedName>
        <fullName evidence="2">Uncharacterized protein</fullName>
    </submittedName>
</protein>